<dbReference type="Gene3D" id="3.30.200.20">
    <property type="entry name" value="Phosphorylase Kinase, domain 1"/>
    <property type="match status" value="1"/>
</dbReference>
<dbReference type="PANTHER" id="PTHR27002:SF851">
    <property type="entry name" value="G-TYPE LECTIN S-RECEPTOR-LIKE SERINE_THREONINE-PROTEIN KINASE SD1-1"/>
    <property type="match status" value="1"/>
</dbReference>
<keyword evidence="3" id="KW-0547">Nucleotide-binding</keyword>
<keyword evidence="6" id="KW-1133">Transmembrane helix</keyword>
<dbReference type="STRING" id="35608.A0A2U1LUB1"/>
<organism evidence="7 8">
    <name type="scientific">Artemisia annua</name>
    <name type="common">Sweet wormwood</name>
    <dbReference type="NCBI Taxonomy" id="35608"/>
    <lineage>
        <taxon>Eukaryota</taxon>
        <taxon>Viridiplantae</taxon>
        <taxon>Streptophyta</taxon>
        <taxon>Embryophyta</taxon>
        <taxon>Tracheophyta</taxon>
        <taxon>Spermatophyta</taxon>
        <taxon>Magnoliopsida</taxon>
        <taxon>eudicotyledons</taxon>
        <taxon>Gunneridae</taxon>
        <taxon>Pentapetalae</taxon>
        <taxon>asterids</taxon>
        <taxon>campanulids</taxon>
        <taxon>Asterales</taxon>
        <taxon>Asteraceae</taxon>
        <taxon>Asteroideae</taxon>
        <taxon>Anthemideae</taxon>
        <taxon>Artemisiinae</taxon>
        <taxon>Artemisia</taxon>
    </lineage>
</organism>
<evidence type="ECO:0000256" key="1">
    <source>
        <dbReference type="ARBA" id="ARBA00022527"/>
    </source>
</evidence>
<dbReference type="PANTHER" id="PTHR27002">
    <property type="entry name" value="RECEPTOR-LIKE SERINE/THREONINE-PROTEIN KINASE SD1-8"/>
    <property type="match status" value="1"/>
</dbReference>
<dbReference type="SUPFAM" id="SSF56112">
    <property type="entry name" value="Protein kinase-like (PK-like)"/>
    <property type="match status" value="1"/>
</dbReference>
<keyword evidence="4 7" id="KW-0418">Kinase</keyword>
<dbReference type="GO" id="GO:0004674">
    <property type="term" value="F:protein serine/threonine kinase activity"/>
    <property type="evidence" value="ECO:0007669"/>
    <property type="project" value="UniProtKB-KW"/>
</dbReference>
<evidence type="ECO:0000313" key="8">
    <source>
        <dbReference type="Proteomes" id="UP000245207"/>
    </source>
</evidence>
<keyword evidence="7" id="KW-0430">Lectin</keyword>
<dbReference type="GO" id="GO:0005524">
    <property type="term" value="F:ATP binding"/>
    <property type="evidence" value="ECO:0007669"/>
    <property type="project" value="UniProtKB-KW"/>
</dbReference>
<gene>
    <name evidence="7" type="ORF">CTI12_AA451680</name>
</gene>
<dbReference type="GO" id="GO:0030246">
    <property type="term" value="F:carbohydrate binding"/>
    <property type="evidence" value="ECO:0007669"/>
    <property type="project" value="UniProtKB-KW"/>
</dbReference>
<dbReference type="InterPro" id="IPR011009">
    <property type="entry name" value="Kinase-like_dom_sf"/>
</dbReference>
<comment type="caution">
    <text evidence="7">The sequence shown here is derived from an EMBL/GenBank/DDBJ whole genome shotgun (WGS) entry which is preliminary data.</text>
</comment>
<evidence type="ECO:0000256" key="4">
    <source>
        <dbReference type="ARBA" id="ARBA00022777"/>
    </source>
</evidence>
<evidence type="ECO:0000313" key="7">
    <source>
        <dbReference type="EMBL" id="PWA52564.1"/>
    </source>
</evidence>
<dbReference type="GO" id="GO:0005886">
    <property type="term" value="C:plasma membrane"/>
    <property type="evidence" value="ECO:0007669"/>
    <property type="project" value="TreeGrafter"/>
</dbReference>
<sequence>MVYHREDPDRKAKAKRRVIIIVIPVVVGAALILGLCLCYRRRKYKKNGIISVGRENGYANENKGEDWELPLFDFNIIASATNNFSDNCKLGEGGYGPVYKNWRFKDAVMLMLLKPSNMICLRPANESNELDVHKRFGETPADSGDG</sequence>
<evidence type="ECO:0000256" key="5">
    <source>
        <dbReference type="ARBA" id="ARBA00022840"/>
    </source>
</evidence>
<protein>
    <submittedName>
        <fullName evidence="7">S-locus lectin protein kinase family protein</fullName>
    </submittedName>
</protein>
<keyword evidence="1" id="KW-0723">Serine/threonine-protein kinase</keyword>
<keyword evidence="8" id="KW-1185">Reference proteome</keyword>
<evidence type="ECO:0000256" key="3">
    <source>
        <dbReference type="ARBA" id="ARBA00022741"/>
    </source>
</evidence>
<evidence type="ECO:0000256" key="6">
    <source>
        <dbReference type="SAM" id="Phobius"/>
    </source>
</evidence>
<keyword evidence="5" id="KW-0067">ATP-binding</keyword>
<keyword evidence="2" id="KW-0808">Transferase</keyword>
<feature type="transmembrane region" description="Helical" evidence="6">
    <location>
        <begin position="18"/>
        <end position="39"/>
    </location>
</feature>
<name>A0A2U1LUB1_ARTAN</name>
<dbReference type="EMBL" id="PKPP01007743">
    <property type="protein sequence ID" value="PWA52564.1"/>
    <property type="molecule type" value="Genomic_DNA"/>
</dbReference>
<keyword evidence="6" id="KW-0472">Membrane</keyword>
<dbReference type="Proteomes" id="UP000245207">
    <property type="component" value="Unassembled WGS sequence"/>
</dbReference>
<proteinExistence type="predicted"/>
<dbReference type="AlphaFoldDB" id="A0A2U1LUB1"/>
<keyword evidence="6" id="KW-0812">Transmembrane</keyword>
<evidence type="ECO:0000256" key="2">
    <source>
        <dbReference type="ARBA" id="ARBA00022679"/>
    </source>
</evidence>
<accession>A0A2U1LUB1</accession>
<reference evidence="7 8" key="1">
    <citation type="journal article" date="2018" name="Mol. Plant">
        <title>The genome of Artemisia annua provides insight into the evolution of Asteraceae family and artemisinin biosynthesis.</title>
        <authorList>
            <person name="Shen Q."/>
            <person name="Zhang L."/>
            <person name="Liao Z."/>
            <person name="Wang S."/>
            <person name="Yan T."/>
            <person name="Shi P."/>
            <person name="Liu M."/>
            <person name="Fu X."/>
            <person name="Pan Q."/>
            <person name="Wang Y."/>
            <person name="Lv Z."/>
            <person name="Lu X."/>
            <person name="Zhang F."/>
            <person name="Jiang W."/>
            <person name="Ma Y."/>
            <person name="Chen M."/>
            <person name="Hao X."/>
            <person name="Li L."/>
            <person name="Tang Y."/>
            <person name="Lv G."/>
            <person name="Zhou Y."/>
            <person name="Sun X."/>
            <person name="Brodelius P.E."/>
            <person name="Rose J.K.C."/>
            <person name="Tang K."/>
        </authorList>
    </citation>
    <scope>NUCLEOTIDE SEQUENCE [LARGE SCALE GENOMIC DNA]</scope>
    <source>
        <strain evidence="8">cv. Huhao1</strain>
        <tissue evidence="7">Leaf</tissue>
    </source>
</reference>
<dbReference type="OrthoDB" id="1938319at2759"/>